<dbReference type="InParanoid" id="G9ELQ5"/>
<dbReference type="HOGENOM" id="CLU_035117_6_0_6"/>
<evidence type="ECO:0000256" key="2">
    <source>
        <dbReference type="ARBA" id="ARBA00022456"/>
    </source>
</evidence>
<dbReference type="PANTHER" id="PTHR22981">
    <property type="entry name" value="3-HYDROXYISOBUTYRATE DEHYDROGENASE-RELATED"/>
    <property type="match status" value="1"/>
</dbReference>
<dbReference type="UniPathway" id="UPA00362"/>
<gene>
    <name evidence="9" type="ORF">LDG_6056</name>
</gene>
<evidence type="ECO:0000313" key="10">
    <source>
        <dbReference type="Proteomes" id="UP000002770"/>
    </source>
</evidence>
<proteinExistence type="inferred from homology"/>
<keyword evidence="3 6" id="KW-0560">Oxidoreductase</keyword>
<dbReference type="PROSITE" id="PS00895">
    <property type="entry name" value="3_HYDROXYISOBUT_DH"/>
    <property type="match status" value="1"/>
</dbReference>
<dbReference type="FunFam" id="1.10.1040.10:FF:000006">
    <property type="entry name" value="3-hydroxyisobutyrate dehydrogenase"/>
    <property type="match status" value="1"/>
</dbReference>
<comment type="catalytic activity">
    <reaction evidence="6">
        <text>3-hydroxy-2-methylpropanoate + NAD(+) = 2-methyl-3-oxopropanoate + NADH + H(+)</text>
        <dbReference type="Rhea" id="RHEA:17681"/>
        <dbReference type="ChEBI" id="CHEBI:11805"/>
        <dbReference type="ChEBI" id="CHEBI:15378"/>
        <dbReference type="ChEBI" id="CHEBI:57540"/>
        <dbReference type="ChEBI" id="CHEBI:57700"/>
        <dbReference type="ChEBI" id="CHEBI:57945"/>
        <dbReference type="EC" id="1.1.1.31"/>
    </reaction>
</comment>
<evidence type="ECO:0000256" key="4">
    <source>
        <dbReference type="ARBA" id="ARBA00023027"/>
    </source>
</evidence>
<dbReference type="eggNOG" id="COG2084">
    <property type="taxonomic scope" value="Bacteria"/>
</dbReference>
<dbReference type="AlphaFoldDB" id="G9ELQ5"/>
<evidence type="ECO:0000256" key="6">
    <source>
        <dbReference type="RuleBase" id="RU910714"/>
    </source>
</evidence>
<dbReference type="NCBIfam" id="TIGR01692">
    <property type="entry name" value="HIBADH"/>
    <property type="match status" value="1"/>
</dbReference>
<dbReference type="Pfam" id="PF14833">
    <property type="entry name" value="NAD_binding_11"/>
    <property type="match status" value="1"/>
</dbReference>
<evidence type="ECO:0000256" key="5">
    <source>
        <dbReference type="PIRSR" id="PIRSR000103-1"/>
    </source>
</evidence>
<dbReference type="Gene3D" id="1.10.1040.10">
    <property type="entry name" value="N-(1-d-carboxylethyl)-l-norvaline Dehydrogenase, domain 2"/>
    <property type="match status" value="1"/>
</dbReference>
<keyword evidence="10" id="KW-1185">Reference proteome</keyword>
<keyword evidence="2 6" id="KW-0101">Branched-chain amino acid catabolism</keyword>
<dbReference type="Proteomes" id="UP000002770">
    <property type="component" value="Unassembled WGS sequence"/>
</dbReference>
<dbReference type="Pfam" id="PF03446">
    <property type="entry name" value="NAD_binding_2"/>
    <property type="match status" value="1"/>
</dbReference>
<dbReference type="InterPro" id="IPR013328">
    <property type="entry name" value="6PGD_dom2"/>
</dbReference>
<organism evidence="9 10">
    <name type="scientific">Legionella drancourtii LLAP12</name>
    <dbReference type="NCBI Taxonomy" id="658187"/>
    <lineage>
        <taxon>Bacteria</taxon>
        <taxon>Pseudomonadati</taxon>
        <taxon>Pseudomonadota</taxon>
        <taxon>Gammaproteobacteria</taxon>
        <taxon>Legionellales</taxon>
        <taxon>Legionellaceae</taxon>
        <taxon>Legionella</taxon>
    </lineage>
</organism>
<dbReference type="RefSeq" id="WP_006870001.1">
    <property type="nucleotide sequence ID" value="NZ_JH413808.1"/>
</dbReference>
<comment type="pathway">
    <text evidence="6">Amino-acid degradation; L-valine degradation.</text>
</comment>
<evidence type="ECO:0000259" key="8">
    <source>
        <dbReference type="Pfam" id="PF14833"/>
    </source>
</evidence>
<dbReference type="PIRSF" id="PIRSF000103">
    <property type="entry name" value="HIBADH"/>
    <property type="match status" value="1"/>
</dbReference>
<reference evidence="9 10" key="1">
    <citation type="journal article" date="2011" name="BMC Genomics">
        <title>Insight into cross-talk between intra-amoebal pathogens.</title>
        <authorList>
            <person name="Gimenez G."/>
            <person name="Bertelli C."/>
            <person name="Moliner C."/>
            <person name="Robert C."/>
            <person name="Raoult D."/>
            <person name="Fournier P.E."/>
            <person name="Greub G."/>
        </authorList>
    </citation>
    <scope>NUCLEOTIDE SEQUENCE [LARGE SCALE GENOMIC DNA]</scope>
    <source>
        <strain evidence="9 10">LLAP12</strain>
    </source>
</reference>
<feature type="active site" evidence="5">
    <location>
        <position position="169"/>
    </location>
</feature>
<dbReference type="GO" id="GO:0050661">
    <property type="term" value="F:NADP binding"/>
    <property type="evidence" value="ECO:0007669"/>
    <property type="project" value="InterPro"/>
</dbReference>
<protein>
    <recommendedName>
        <fullName evidence="6">3-hydroxyisobutyrate dehydrogenase</fullName>
        <shortName evidence="6">HIBADH</shortName>
        <ecNumber evidence="6">1.1.1.31</ecNumber>
    </recommendedName>
</protein>
<dbReference type="GO" id="GO:0008442">
    <property type="term" value="F:3-hydroxyisobutyrate dehydrogenase activity"/>
    <property type="evidence" value="ECO:0007669"/>
    <property type="project" value="UniProtKB-EC"/>
</dbReference>
<keyword evidence="4 6" id="KW-0520">NAD</keyword>
<name>G9ELQ5_9GAMM</name>
<dbReference type="GO" id="GO:0051287">
    <property type="term" value="F:NAD binding"/>
    <property type="evidence" value="ECO:0007669"/>
    <property type="project" value="InterPro"/>
</dbReference>
<evidence type="ECO:0000259" key="7">
    <source>
        <dbReference type="Pfam" id="PF03446"/>
    </source>
</evidence>
<dbReference type="InterPro" id="IPR015815">
    <property type="entry name" value="HIBADH-related"/>
</dbReference>
<dbReference type="STRING" id="658187.LDG_6056"/>
<dbReference type="FunCoup" id="G9ELQ5">
    <property type="interactions" value="392"/>
</dbReference>
<evidence type="ECO:0000313" key="9">
    <source>
        <dbReference type="EMBL" id="EHL31890.1"/>
    </source>
</evidence>
<evidence type="ECO:0000256" key="1">
    <source>
        <dbReference type="ARBA" id="ARBA00009080"/>
    </source>
</evidence>
<dbReference type="GO" id="GO:0006574">
    <property type="term" value="P:L-valine catabolic process"/>
    <property type="evidence" value="ECO:0007669"/>
    <property type="project" value="UniProtKB-UniPathway"/>
</dbReference>
<dbReference type="PANTHER" id="PTHR22981:SF7">
    <property type="entry name" value="3-HYDROXYISOBUTYRATE DEHYDROGENASE, MITOCHONDRIAL"/>
    <property type="match status" value="1"/>
</dbReference>
<dbReference type="InterPro" id="IPR036291">
    <property type="entry name" value="NAD(P)-bd_dom_sf"/>
</dbReference>
<comment type="similarity">
    <text evidence="1 6">Belongs to the HIBADH-related family.</text>
</comment>
<evidence type="ECO:0000256" key="3">
    <source>
        <dbReference type="ARBA" id="ARBA00023002"/>
    </source>
</evidence>
<dbReference type="InterPro" id="IPR011548">
    <property type="entry name" value="HIBADH"/>
</dbReference>
<dbReference type="OrthoDB" id="9786703at2"/>
<dbReference type="EMBL" id="JH413808">
    <property type="protein sequence ID" value="EHL31890.1"/>
    <property type="molecule type" value="Genomic_DNA"/>
</dbReference>
<feature type="domain" description="3-hydroxyisobutyrate dehydrogenase-like NAD-binding" evidence="8">
    <location>
        <begin position="163"/>
        <end position="290"/>
    </location>
</feature>
<accession>G9ELQ5</accession>
<dbReference type="SUPFAM" id="SSF48179">
    <property type="entry name" value="6-phosphogluconate dehydrogenase C-terminal domain-like"/>
    <property type="match status" value="1"/>
</dbReference>
<dbReference type="SUPFAM" id="SSF51735">
    <property type="entry name" value="NAD(P)-binding Rossmann-fold domains"/>
    <property type="match status" value="1"/>
</dbReference>
<feature type="domain" description="6-phosphogluconate dehydrogenase NADP-binding" evidence="7">
    <location>
        <begin position="3"/>
        <end position="160"/>
    </location>
</feature>
<dbReference type="InterPro" id="IPR002204">
    <property type="entry name" value="3-OH-isobutyrate_DH-rel_CS"/>
</dbReference>
<sequence>MAKIGFVGLGHMGLPMAINLVKAGHQVSGYDVQQSARQNFANAGGVIAQNLQEVAQDIIITMLQTGQQVLAVYHGPDGLLTMLKQGSLLIDCSTIDVNSARELHQLAHAQSIRVVDAPVSGGTAGAAAGTLTFMVGGEEAAFHAAQPILAAMGQKIIHTGVAGSGQAAKICNNMILGISMIAISEAFVLAEQLHLSPQKLFEVVSNSSGQCWAMSKYAPVAGVLENVPANNEYKPGFAAAMMLKDLLLSQDSAHAVQVTTPLGAKATTLYQHLIEQGLGEADFSAIIKLISQGKEVEHDPS</sequence>
<dbReference type="InterPro" id="IPR008927">
    <property type="entry name" value="6-PGluconate_DH-like_C_sf"/>
</dbReference>
<dbReference type="Gene3D" id="3.40.50.720">
    <property type="entry name" value="NAD(P)-binding Rossmann-like Domain"/>
    <property type="match status" value="1"/>
</dbReference>
<dbReference type="InterPro" id="IPR029154">
    <property type="entry name" value="HIBADH-like_NADP-bd"/>
</dbReference>
<dbReference type="InterPro" id="IPR006115">
    <property type="entry name" value="6PGDH_NADP-bd"/>
</dbReference>
<dbReference type="EC" id="1.1.1.31" evidence="6"/>